<comment type="caution">
    <text evidence="1">The sequence shown here is derived from an EMBL/GenBank/DDBJ whole genome shotgun (WGS) entry which is preliminary data.</text>
</comment>
<reference evidence="1 2" key="1">
    <citation type="submission" date="2020-01" db="EMBL/GenBank/DDBJ databases">
        <authorList>
            <consortium name="DOE Joint Genome Institute"/>
            <person name="Haridas S."/>
            <person name="Albert R."/>
            <person name="Binder M."/>
            <person name="Bloem J."/>
            <person name="Labutti K."/>
            <person name="Salamov A."/>
            <person name="Andreopoulos B."/>
            <person name="Baker S.E."/>
            <person name="Barry K."/>
            <person name="Bills G."/>
            <person name="Bluhm B.H."/>
            <person name="Cannon C."/>
            <person name="Castanera R."/>
            <person name="Culley D.E."/>
            <person name="Daum C."/>
            <person name="Ezra D."/>
            <person name="Gonzalez J.B."/>
            <person name="Henrissat B."/>
            <person name="Kuo A."/>
            <person name="Liang C."/>
            <person name="Lipzen A."/>
            <person name="Lutzoni F."/>
            <person name="Magnuson J."/>
            <person name="Mondo S."/>
            <person name="Nolan M."/>
            <person name="Ohm R."/>
            <person name="Pangilinan J."/>
            <person name="Park H.-J.H."/>
            <person name="Ramirez L."/>
            <person name="Alfaro M."/>
            <person name="Sun H."/>
            <person name="Tritt A."/>
            <person name="Yoshinaga Y."/>
            <person name="Zwiers L.-H.L."/>
            <person name="Turgeon B.G."/>
            <person name="Goodwin S.B."/>
            <person name="Spatafora J.W."/>
            <person name="Crous P.W."/>
            <person name="Grigoriev I.V."/>
        </authorList>
    </citation>
    <scope>NUCLEOTIDE SEQUENCE [LARGE SCALE GENOMIC DNA]</scope>
    <source>
        <strain evidence="1 2">CBS 611.86</strain>
    </source>
</reference>
<evidence type="ECO:0000313" key="1">
    <source>
        <dbReference type="EMBL" id="KAF2876769.1"/>
    </source>
</evidence>
<gene>
    <name evidence="1" type="ORF">BDV95DRAFT_625916</name>
</gene>
<proteinExistence type="predicted"/>
<protein>
    <submittedName>
        <fullName evidence="1">Uncharacterized protein</fullName>
    </submittedName>
</protein>
<organism evidence="1 2">
    <name type="scientific">Massariosphaeria phaeospora</name>
    <dbReference type="NCBI Taxonomy" id="100035"/>
    <lineage>
        <taxon>Eukaryota</taxon>
        <taxon>Fungi</taxon>
        <taxon>Dikarya</taxon>
        <taxon>Ascomycota</taxon>
        <taxon>Pezizomycotina</taxon>
        <taxon>Dothideomycetes</taxon>
        <taxon>Pleosporomycetidae</taxon>
        <taxon>Pleosporales</taxon>
        <taxon>Pleosporales incertae sedis</taxon>
        <taxon>Massariosphaeria</taxon>
    </lineage>
</organism>
<evidence type="ECO:0000313" key="2">
    <source>
        <dbReference type="Proteomes" id="UP000481861"/>
    </source>
</evidence>
<dbReference type="OrthoDB" id="3914029at2759"/>
<accession>A0A7C8IDD2</accession>
<dbReference type="EMBL" id="JAADJZ010000003">
    <property type="protein sequence ID" value="KAF2876769.1"/>
    <property type="molecule type" value="Genomic_DNA"/>
</dbReference>
<keyword evidence="2" id="KW-1185">Reference proteome</keyword>
<name>A0A7C8IDD2_9PLEO</name>
<dbReference type="AlphaFoldDB" id="A0A7C8IDD2"/>
<sequence>MYQDEEGSLPSYEDTIKLTPTEHSRWTQTHTISPSRGLQLLDQLTLVRGQHIRSVIDTHILPLVEQQVTHGIAQTTIAMLPSEILLPAPEEESSEFSFDSGNKKKVEVIGFSSNESPQVVRLEGQMNRTEFWRAPNTIRELEVVLKESLNASPNLQSPTGSRVPPTQKPQRHVKRGLFGRMADVINQEERWPIRSSEGDMEHYGVAGQVLVKATLDDICLRTTNEFGLYDTMSKLCIVIRVDARC</sequence>
<dbReference type="Proteomes" id="UP000481861">
    <property type="component" value="Unassembled WGS sequence"/>
</dbReference>